<dbReference type="EMBL" id="JAHHHW010000022">
    <property type="protein sequence ID" value="MBW4430630.1"/>
    <property type="molecule type" value="Genomic_DNA"/>
</dbReference>
<dbReference type="PANTHER" id="PTHR42795">
    <property type="entry name" value="ALANINE DEHYDROGENASE"/>
    <property type="match status" value="1"/>
</dbReference>
<dbReference type="GO" id="GO:0006524">
    <property type="term" value="P:alanine catabolic process"/>
    <property type="evidence" value="ECO:0007669"/>
    <property type="project" value="TreeGrafter"/>
</dbReference>
<dbReference type="GO" id="GO:0000286">
    <property type="term" value="F:alanine dehydrogenase activity"/>
    <property type="evidence" value="ECO:0007669"/>
    <property type="project" value="TreeGrafter"/>
</dbReference>
<dbReference type="PANTHER" id="PTHR42795:SF1">
    <property type="entry name" value="ALANINE DEHYDROGENASE"/>
    <property type="match status" value="1"/>
</dbReference>
<evidence type="ECO:0000313" key="3">
    <source>
        <dbReference type="Proteomes" id="UP000813215"/>
    </source>
</evidence>
<feature type="domain" description="Alanine dehydrogenase/pyridine nucleotide transhydrogenase N-terminal" evidence="1">
    <location>
        <begin position="5"/>
        <end position="95"/>
    </location>
</feature>
<dbReference type="InterPro" id="IPR007886">
    <property type="entry name" value="AlaDH/PNT_N"/>
</dbReference>
<sequence>MKIIMVPRETREAETRVAATPATVASLVKLGCHVLVQTGAGYYSGFCDQDYDAQGADIVGNDLDVYRNVDLVLYVKRPAEDLEKAILANLSTNCAILGFLDPQIPRSHHSRQWYQKFLGV</sequence>
<dbReference type="Proteomes" id="UP000813215">
    <property type="component" value="Unassembled WGS sequence"/>
</dbReference>
<evidence type="ECO:0000259" key="1">
    <source>
        <dbReference type="SMART" id="SM01003"/>
    </source>
</evidence>
<reference evidence="2" key="2">
    <citation type="journal article" date="2022" name="Microbiol. Resour. Announc.">
        <title>Metagenome Sequencing to Explore Phylogenomics of Terrestrial Cyanobacteria.</title>
        <authorList>
            <person name="Ward R.D."/>
            <person name="Stajich J.E."/>
            <person name="Johansen J.R."/>
            <person name="Huntemann M."/>
            <person name="Clum A."/>
            <person name="Foster B."/>
            <person name="Foster B."/>
            <person name="Roux S."/>
            <person name="Palaniappan K."/>
            <person name="Varghese N."/>
            <person name="Mukherjee S."/>
            <person name="Reddy T.B.K."/>
            <person name="Daum C."/>
            <person name="Copeland A."/>
            <person name="Chen I.A."/>
            <person name="Ivanova N.N."/>
            <person name="Kyrpides N.C."/>
            <person name="Shapiro N."/>
            <person name="Eloe-Fadrosh E.A."/>
            <person name="Pietrasiak N."/>
        </authorList>
    </citation>
    <scope>NUCLEOTIDE SEQUENCE</scope>
    <source>
        <strain evidence="2">HA4357-MV3</strain>
    </source>
</reference>
<reference evidence="2" key="1">
    <citation type="submission" date="2021-05" db="EMBL/GenBank/DDBJ databases">
        <authorList>
            <person name="Pietrasiak N."/>
            <person name="Ward R."/>
            <person name="Stajich J.E."/>
            <person name="Kurbessoian T."/>
        </authorList>
    </citation>
    <scope>NUCLEOTIDE SEQUENCE</scope>
    <source>
        <strain evidence="2">HA4357-MV3</strain>
    </source>
</reference>
<comment type="caution">
    <text evidence="2">The sequence shown here is derived from an EMBL/GenBank/DDBJ whole genome shotgun (WGS) entry which is preliminary data.</text>
</comment>
<gene>
    <name evidence="2" type="ORF">KME28_02440</name>
</gene>
<evidence type="ECO:0000313" key="2">
    <source>
        <dbReference type="EMBL" id="MBW4430630.1"/>
    </source>
</evidence>
<name>A0A9E3H3Z1_9NOST</name>
<dbReference type="AlphaFoldDB" id="A0A9E3H3Z1"/>
<organism evidence="2 3">
    <name type="scientific">Pelatocladus maniniholoensis HA4357-MV3</name>
    <dbReference type="NCBI Taxonomy" id="1117104"/>
    <lineage>
        <taxon>Bacteria</taxon>
        <taxon>Bacillati</taxon>
        <taxon>Cyanobacteriota</taxon>
        <taxon>Cyanophyceae</taxon>
        <taxon>Nostocales</taxon>
        <taxon>Nostocaceae</taxon>
        <taxon>Pelatocladus</taxon>
    </lineage>
</organism>
<protein>
    <recommendedName>
        <fullName evidence="1">Alanine dehydrogenase/pyridine nucleotide transhydrogenase N-terminal domain-containing protein</fullName>
    </recommendedName>
</protein>
<dbReference type="Pfam" id="PF05222">
    <property type="entry name" value="AlaDh_PNT_N"/>
    <property type="match status" value="1"/>
</dbReference>
<proteinExistence type="predicted"/>
<accession>A0A9E3H3Z1</accession>
<dbReference type="GO" id="GO:0005886">
    <property type="term" value="C:plasma membrane"/>
    <property type="evidence" value="ECO:0007669"/>
    <property type="project" value="TreeGrafter"/>
</dbReference>
<dbReference type="Gene3D" id="3.40.50.720">
    <property type="entry name" value="NAD(P)-binding Rossmann-like Domain"/>
    <property type="match status" value="1"/>
</dbReference>
<dbReference type="SMART" id="SM01003">
    <property type="entry name" value="AlaDh_PNT_N"/>
    <property type="match status" value="1"/>
</dbReference>
<dbReference type="SUPFAM" id="SSF52283">
    <property type="entry name" value="Formate/glycerate dehydrogenase catalytic domain-like"/>
    <property type="match status" value="1"/>
</dbReference>